<dbReference type="RefSeq" id="XP_001316719.1">
    <property type="nucleotide sequence ID" value="XM_001316684.1"/>
</dbReference>
<reference evidence="1" key="2">
    <citation type="journal article" date="2007" name="Science">
        <title>Draft genome sequence of the sexually transmitted pathogen Trichomonas vaginalis.</title>
        <authorList>
            <person name="Carlton J.M."/>
            <person name="Hirt R.P."/>
            <person name="Silva J.C."/>
            <person name="Delcher A.L."/>
            <person name="Schatz M."/>
            <person name="Zhao Q."/>
            <person name="Wortman J.R."/>
            <person name="Bidwell S.L."/>
            <person name="Alsmark U.C.M."/>
            <person name="Besteiro S."/>
            <person name="Sicheritz-Ponten T."/>
            <person name="Noel C.J."/>
            <person name="Dacks J.B."/>
            <person name="Foster P.G."/>
            <person name="Simillion C."/>
            <person name="Van de Peer Y."/>
            <person name="Miranda-Saavedra D."/>
            <person name="Barton G.J."/>
            <person name="Westrop G.D."/>
            <person name="Mueller S."/>
            <person name="Dessi D."/>
            <person name="Fiori P.L."/>
            <person name="Ren Q."/>
            <person name="Paulsen I."/>
            <person name="Zhang H."/>
            <person name="Bastida-Corcuera F.D."/>
            <person name="Simoes-Barbosa A."/>
            <person name="Brown M.T."/>
            <person name="Hayes R.D."/>
            <person name="Mukherjee M."/>
            <person name="Okumura C.Y."/>
            <person name="Schneider R."/>
            <person name="Smith A.J."/>
            <person name="Vanacova S."/>
            <person name="Villalvazo M."/>
            <person name="Haas B.J."/>
            <person name="Pertea M."/>
            <person name="Feldblyum T.V."/>
            <person name="Utterback T.R."/>
            <person name="Shu C.L."/>
            <person name="Osoegawa K."/>
            <person name="de Jong P.J."/>
            <person name="Hrdy I."/>
            <person name="Horvathova L."/>
            <person name="Zubacova Z."/>
            <person name="Dolezal P."/>
            <person name="Malik S.B."/>
            <person name="Logsdon J.M. Jr."/>
            <person name="Henze K."/>
            <person name="Gupta A."/>
            <person name="Wang C.C."/>
            <person name="Dunne R.L."/>
            <person name="Upcroft J.A."/>
            <person name="Upcroft P."/>
            <person name="White O."/>
            <person name="Salzberg S.L."/>
            <person name="Tang P."/>
            <person name="Chiu C.-H."/>
            <person name="Lee Y.-S."/>
            <person name="Embley T.M."/>
            <person name="Coombs G.H."/>
            <person name="Mottram J.C."/>
            <person name="Tachezy J."/>
            <person name="Fraser-Liggett C.M."/>
            <person name="Johnson P.J."/>
        </authorList>
    </citation>
    <scope>NUCLEOTIDE SEQUENCE [LARGE SCALE GENOMIC DNA]</scope>
    <source>
        <strain evidence="1">G3</strain>
    </source>
</reference>
<dbReference type="Proteomes" id="UP000001542">
    <property type="component" value="Unassembled WGS sequence"/>
</dbReference>
<protein>
    <submittedName>
        <fullName evidence="1">Uncharacterized protein</fullName>
    </submittedName>
</protein>
<evidence type="ECO:0000313" key="1">
    <source>
        <dbReference type="EMBL" id="EAY04496.1"/>
    </source>
</evidence>
<dbReference type="VEuPathDB" id="TrichDB:TVAG_453130"/>
<dbReference type="InParanoid" id="A2ES59"/>
<organism evidence="1 2">
    <name type="scientific">Trichomonas vaginalis (strain ATCC PRA-98 / G3)</name>
    <dbReference type="NCBI Taxonomy" id="412133"/>
    <lineage>
        <taxon>Eukaryota</taxon>
        <taxon>Metamonada</taxon>
        <taxon>Parabasalia</taxon>
        <taxon>Trichomonadida</taxon>
        <taxon>Trichomonadidae</taxon>
        <taxon>Trichomonas</taxon>
    </lineage>
</organism>
<name>A2ES59_TRIV3</name>
<proteinExistence type="predicted"/>
<sequence>MSGDKCVSLLCNGTNNYGKSGSGLITIFDSKPDTFMKFIKVYKCFDFFFIEFVRTNYTASFCDFVEASGHSHSYCVDSCIATFENCLFIDSLNKEAYLVGPYQVKFINCSSNENRPDMTFTSLEKYDYQTTFSYNQVSCFQVKCTRLVNPGAIYYAPLFEIITIQ</sequence>
<dbReference type="AlphaFoldDB" id="A2ES59"/>
<dbReference type="SMR" id="A2ES59"/>
<dbReference type="EMBL" id="DS113473">
    <property type="protein sequence ID" value="EAY04496.1"/>
    <property type="molecule type" value="Genomic_DNA"/>
</dbReference>
<keyword evidence="2" id="KW-1185">Reference proteome</keyword>
<accession>A2ES59</accession>
<dbReference type="VEuPathDB" id="TrichDB:TVAGG3_0612270"/>
<reference evidence="1" key="1">
    <citation type="submission" date="2006-10" db="EMBL/GenBank/DDBJ databases">
        <authorList>
            <person name="Amadeo P."/>
            <person name="Zhao Q."/>
            <person name="Wortman J."/>
            <person name="Fraser-Liggett C."/>
            <person name="Carlton J."/>
        </authorList>
    </citation>
    <scope>NUCLEOTIDE SEQUENCE</scope>
    <source>
        <strain evidence="1">G3</strain>
    </source>
</reference>
<evidence type="ECO:0000313" key="2">
    <source>
        <dbReference type="Proteomes" id="UP000001542"/>
    </source>
</evidence>
<dbReference type="KEGG" id="tva:4762358"/>
<gene>
    <name evidence="1" type="ORF">TVAG_453130</name>
</gene>